<dbReference type="FunFam" id="3.40.50.11660:FF:000002">
    <property type="entry name" value="Alpha-(1,3)-fucosyltransferase"/>
    <property type="match status" value="1"/>
</dbReference>
<evidence type="ECO:0000256" key="12">
    <source>
        <dbReference type="RuleBase" id="RU003832"/>
    </source>
</evidence>
<dbReference type="InterPro" id="IPR038577">
    <property type="entry name" value="GT10-like_C_sf"/>
</dbReference>
<dbReference type="GO" id="GO:0032580">
    <property type="term" value="C:Golgi cisterna membrane"/>
    <property type="evidence" value="ECO:0007669"/>
    <property type="project" value="UniProtKB-SubCell"/>
</dbReference>
<keyword evidence="10" id="KW-0472">Membrane</keyword>
<dbReference type="Pfam" id="PF17039">
    <property type="entry name" value="Glyco_tran_10_N"/>
    <property type="match status" value="1"/>
</dbReference>
<dbReference type="Pfam" id="PF00852">
    <property type="entry name" value="Glyco_transf_10"/>
    <property type="match status" value="1"/>
</dbReference>
<dbReference type="AlphaFoldDB" id="A0A914H8P7"/>
<sequence>MASFELRNFGQISNVRLIILGWKRIFGYPFYEYSYLKLGLNNCSNECVYTEDKTFESSASVVLVHVRHDFSPLPEHRRPEQLYTMVSMESPHWSQWWLLARLPNNYFNMSISYHTDSTIYLPCDQLSEITSQTPREQIWSDREIQMQINKKQRLALQIVSHCDAPSGRDLITEQLQNLMELDVFGNCNSKSCDDACYQRELVTFFYLAFENTVCPQYVTEKFWNALRSLVVPVVLNRSVLNGTGIPDNVYIAADDFDCVQALADFLTALLGDSERYLGYFNWTKKYRRQWDNTKPSALCQLCQIAHKQMQKDKDGIQTVQLDKFWAKKYC</sequence>
<comment type="subcellular location">
    <subcellularLocation>
        <location evidence="1 12">Golgi apparatus</location>
        <location evidence="1 12">Golgi stack membrane</location>
        <topology evidence="1 12">Single-pass type II membrane protein</topology>
    </subcellularLocation>
</comment>
<reference evidence="16" key="1">
    <citation type="submission" date="2022-11" db="UniProtKB">
        <authorList>
            <consortium name="WormBaseParasite"/>
        </authorList>
    </citation>
    <scope>IDENTIFICATION</scope>
</reference>
<evidence type="ECO:0000256" key="5">
    <source>
        <dbReference type="ARBA" id="ARBA00022679"/>
    </source>
</evidence>
<keyword evidence="4 12" id="KW-0328">Glycosyltransferase</keyword>
<comment type="pathway">
    <text evidence="2">Protein modification; protein glycosylation.</text>
</comment>
<dbReference type="InterPro" id="IPR055270">
    <property type="entry name" value="Glyco_tran_10_C"/>
</dbReference>
<evidence type="ECO:0000256" key="1">
    <source>
        <dbReference type="ARBA" id="ARBA00004447"/>
    </source>
</evidence>
<evidence type="ECO:0000256" key="9">
    <source>
        <dbReference type="ARBA" id="ARBA00023034"/>
    </source>
</evidence>
<keyword evidence="11" id="KW-0325">Glycoprotein</keyword>
<dbReference type="InterPro" id="IPR001503">
    <property type="entry name" value="Glyco_trans_10"/>
</dbReference>
<evidence type="ECO:0000259" key="14">
    <source>
        <dbReference type="Pfam" id="PF17039"/>
    </source>
</evidence>
<keyword evidence="8" id="KW-1133">Transmembrane helix</keyword>
<dbReference type="GO" id="GO:0008417">
    <property type="term" value="F:fucosyltransferase activity"/>
    <property type="evidence" value="ECO:0007669"/>
    <property type="project" value="InterPro"/>
</dbReference>
<keyword evidence="15" id="KW-1185">Reference proteome</keyword>
<dbReference type="SUPFAM" id="SSF53756">
    <property type="entry name" value="UDP-Glycosyltransferase/glycogen phosphorylase"/>
    <property type="match status" value="1"/>
</dbReference>
<dbReference type="InterPro" id="IPR031481">
    <property type="entry name" value="Glyco_tran_10_N"/>
</dbReference>
<name>A0A914H8P7_GLORO</name>
<comment type="similarity">
    <text evidence="3 12">Belongs to the glycosyltransferase 10 family.</text>
</comment>
<keyword evidence="9 12" id="KW-0333">Golgi apparatus</keyword>
<keyword evidence="7" id="KW-0735">Signal-anchor</keyword>
<evidence type="ECO:0000256" key="6">
    <source>
        <dbReference type="ARBA" id="ARBA00022692"/>
    </source>
</evidence>
<keyword evidence="5 12" id="KW-0808">Transferase</keyword>
<evidence type="ECO:0000259" key="13">
    <source>
        <dbReference type="Pfam" id="PF00852"/>
    </source>
</evidence>
<dbReference type="Proteomes" id="UP000887572">
    <property type="component" value="Unplaced"/>
</dbReference>
<dbReference type="EC" id="2.4.1.-" evidence="12"/>
<keyword evidence="6 12" id="KW-0812">Transmembrane</keyword>
<evidence type="ECO:0000256" key="10">
    <source>
        <dbReference type="ARBA" id="ARBA00023136"/>
    </source>
</evidence>
<proteinExistence type="inferred from homology"/>
<dbReference type="Gene3D" id="3.40.50.11660">
    <property type="entry name" value="Glycosyl transferase family 10, C-terminal domain"/>
    <property type="match status" value="1"/>
</dbReference>
<dbReference type="PANTHER" id="PTHR48438">
    <property type="entry name" value="ALPHA-(1,3)-FUCOSYLTRANSFERASE C-RELATED"/>
    <property type="match status" value="1"/>
</dbReference>
<protein>
    <recommendedName>
        <fullName evidence="12">Fucosyltransferase</fullName>
        <ecNumber evidence="12">2.4.1.-</ecNumber>
    </recommendedName>
</protein>
<evidence type="ECO:0000256" key="7">
    <source>
        <dbReference type="ARBA" id="ARBA00022968"/>
    </source>
</evidence>
<feature type="domain" description="Fucosyltransferase N-terminal" evidence="14">
    <location>
        <begin position="17"/>
        <end position="122"/>
    </location>
</feature>
<evidence type="ECO:0000256" key="2">
    <source>
        <dbReference type="ARBA" id="ARBA00004922"/>
    </source>
</evidence>
<organism evidence="15 16">
    <name type="scientific">Globodera rostochiensis</name>
    <name type="common">Golden nematode worm</name>
    <name type="synonym">Heterodera rostochiensis</name>
    <dbReference type="NCBI Taxonomy" id="31243"/>
    <lineage>
        <taxon>Eukaryota</taxon>
        <taxon>Metazoa</taxon>
        <taxon>Ecdysozoa</taxon>
        <taxon>Nematoda</taxon>
        <taxon>Chromadorea</taxon>
        <taxon>Rhabditida</taxon>
        <taxon>Tylenchina</taxon>
        <taxon>Tylenchomorpha</taxon>
        <taxon>Tylenchoidea</taxon>
        <taxon>Heteroderidae</taxon>
        <taxon>Heteroderinae</taxon>
        <taxon>Globodera</taxon>
    </lineage>
</organism>
<feature type="domain" description="Fucosyltransferase C-terminal" evidence="13">
    <location>
        <begin position="149"/>
        <end position="313"/>
    </location>
</feature>
<evidence type="ECO:0000313" key="16">
    <source>
        <dbReference type="WBParaSite" id="Gr19_v10_g14834.t1"/>
    </source>
</evidence>
<dbReference type="WBParaSite" id="Gr19_v10_g14834.t1">
    <property type="protein sequence ID" value="Gr19_v10_g14834.t1"/>
    <property type="gene ID" value="Gr19_v10_g14834"/>
</dbReference>
<evidence type="ECO:0000256" key="3">
    <source>
        <dbReference type="ARBA" id="ARBA00008919"/>
    </source>
</evidence>
<dbReference type="PANTHER" id="PTHR48438:SF1">
    <property type="entry name" value="ALPHA-(1,3)-FUCOSYLTRANSFERASE C-RELATED"/>
    <property type="match status" value="1"/>
</dbReference>
<evidence type="ECO:0000313" key="15">
    <source>
        <dbReference type="Proteomes" id="UP000887572"/>
    </source>
</evidence>
<evidence type="ECO:0000256" key="11">
    <source>
        <dbReference type="ARBA" id="ARBA00023180"/>
    </source>
</evidence>
<accession>A0A914H8P7</accession>
<evidence type="ECO:0000256" key="4">
    <source>
        <dbReference type="ARBA" id="ARBA00022676"/>
    </source>
</evidence>
<evidence type="ECO:0000256" key="8">
    <source>
        <dbReference type="ARBA" id="ARBA00022989"/>
    </source>
</evidence>